<dbReference type="GO" id="GO:0005886">
    <property type="term" value="C:plasma membrane"/>
    <property type="evidence" value="ECO:0007669"/>
    <property type="project" value="TreeGrafter"/>
</dbReference>
<keyword evidence="3" id="KW-1185">Reference proteome</keyword>
<dbReference type="AlphaFoldDB" id="A0A848DEU5"/>
<feature type="transmembrane region" description="Helical" evidence="1">
    <location>
        <begin position="21"/>
        <end position="40"/>
    </location>
</feature>
<feature type="transmembrane region" description="Helical" evidence="1">
    <location>
        <begin position="46"/>
        <end position="64"/>
    </location>
</feature>
<dbReference type="Pfam" id="PF05656">
    <property type="entry name" value="DUF805"/>
    <property type="match status" value="1"/>
</dbReference>
<gene>
    <name evidence="2" type="ORF">HF519_05650</name>
</gene>
<reference evidence="2 3" key="1">
    <citation type="submission" date="2020-04" db="EMBL/GenBank/DDBJ databases">
        <authorList>
            <person name="Klaysubun C."/>
            <person name="Duangmal K."/>
            <person name="Lipun K."/>
        </authorList>
    </citation>
    <scope>NUCLEOTIDE SEQUENCE [LARGE SCALE GENOMIC DNA]</scope>
    <source>
        <strain evidence="2 3">DSM 45300</strain>
    </source>
</reference>
<organism evidence="2 3">
    <name type="scientific">Pseudonocardia bannensis</name>
    <dbReference type="NCBI Taxonomy" id="630973"/>
    <lineage>
        <taxon>Bacteria</taxon>
        <taxon>Bacillati</taxon>
        <taxon>Actinomycetota</taxon>
        <taxon>Actinomycetes</taxon>
        <taxon>Pseudonocardiales</taxon>
        <taxon>Pseudonocardiaceae</taxon>
        <taxon>Pseudonocardia</taxon>
    </lineage>
</organism>
<evidence type="ECO:0000313" key="3">
    <source>
        <dbReference type="Proteomes" id="UP000586918"/>
    </source>
</evidence>
<dbReference type="InterPro" id="IPR008523">
    <property type="entry name" value="DUF805"/>
</dbReference>
<sequence length="81" mass="8879">MQWYLKVLRQYRDFSGRVRRAEYWMFTLVSVIISVVLAIIDAALGLSLGGFGVLGGLYGLAVLLPSPAVGARRLHDIGRTG</sequence>
<proteinExistence type="predicted"/>
<dbReference type="Proteomes" id="UP000586918">
    <property type="component" value="Unassembled WGS sequence"/>
</dbReference>
<name>A0A848DEU5_9PSEU</name>
<accession>A0A848DEU5</accession>
<keyword evidence="1" id="KW-0472">Membrane</keyword>
<evidence type="ECO:0000256" key="1">
    <source>
        <dbReference type="SAM" id="Phobius"/>
    </source>
</evidence>
<dbReference type="PANTHER" id="PTHR34980:SF2">
    <property type="entry name" value="INNER MEMBRANE PROTEIN YHAH-RELATED"/>
    <property type="match status" value="1"/>
</dbReference>
<keyword evidence="1" id="KW-1133">Transmembrane helix</keyword>
<comment type="caution">
    <text evidence="2">The sequence shown here is derived from an EMBL/GenBank/DDBJ whole genome shotgun (WGS) entry which is preliminary data.</text>
</comment>
<keyword evidence="1" id="KW-0812">Transmembrane</keyword>
<dbReference type="PANTHER" id="PTHR34980">
    <property type="entry name" value="INNER MEMBRANE PROTEIN-RELATED-RELATED"/>
    <property type="match status" value="1"/>
</dbReference>
<dbReference type="EMBL" id="JAAXKZ010000012">
    <property type="protein sequence ID" value="NMH91083.1"/>
    <property type="molecule type" value="Genomic_DNA"/>
</dbReference>
<protein>
    <submittedName>
        <fullName evidence="2">DUF805 domain-containing protein</fullName>
    </submittedName>
</protein>
<evidence type="ECO:0000313" key="2">
    <source>
        <dbReference type="EMBL" id="NMH91083.1"/>
    </source>
</evidence>